<dbReference type="EMBL" id="JBHTKB010000001">
    <property type="protein sequence ID" value="MFD0912719.1"/>
    <property type="molecule type" value="Genomic_DNA"/>
</dbReference>
<name>A0ABW3F7I4_9PROT</name>
<reference evidence="2" key="1">
    <citation type="journal article" date="2019" name="Int. J. Syst. Evol. Microbiol.">
        <title>The Global Catalogue of Microorganisms (GCM) 10K type strain sequencing project: providing services to taxonomists for standard genome sequencing and annotation.</title>
        <authorList>
            <consortium name="The Broad Institute Genomics Platform"/>
            <consortium name="The Broad Institute Genome Sequencing Center for Infectious Disease"/>
            <person name="Wu L."/>
            <person name="Ma J."/>
        </authorList>
    </citation>
    <scope>NUCLEOTIDE SEQUENCE [LARGE SCALE GENOMIC DNA]</scope>
    <source>
        <strain evidence="2">CCUG 58412</strain>
    </source>
</reference>
<proteinExistence type="predicted"/>
<evidence type="ECO:0000313" key="1">
    <source>
        <dbReference type="EMBL" id="MFD0912719.1"/>
    </source>
</evidence>
<accession>A0ABW3F7I4</accession>
<evidence type="ECO:0000313" key="2">
    <source>
        <dbReference type="Proteomes" id="UP001597128"/>
    </source>
</evidence>
<keyword evidence="2" id="KW-1185">Reference proteome</keyword>
<protein>
    <submittedName>
        <fullName evidence="1">Uncharacterized protein</fullName>
    </submittedName>
</protein>
<dbReference type="RefSeq" id="WP_379055870.1">
    <property type="nucleotide sequence ID" value="NZ_JBHTKB010000001.1"/>
</dbReference>
<organism evidence="1 2">
    <name type="scientific">Methylophilus luteus</name>
    <dbReference type="NCBI Taxonomy" id="640108"/>
    <lineage>
        <taxon>Bacteria</taxon>
        <taxon>Pseudomonadati</taxon>
        <taxon>Pseudomonadota</taxon>
        <taxon>Betaproteobacteria</taxon>
        <taxon>Nitrosomonadales</taxon>
        <taxon>Methylophilaceae</taxon>
        <taxon>Methylophilus</taxon>
    </lineage>
</organism>
<comment type="caution">
    <text evidence="1">The sequence shown here is derived from an EMBL/GenBank/DDBJ whole genome shotgun (WGS) entry which is preliminary data.</text>
</comment>
<gene>
    <name evidence="1" type="ORF">ACFQ1Z_04095</name>
</gene>
<sequence length="475" mass="54256">MSLSIEKKFSGIWHRALSHSPLTDLTPDLIEKWATEKQLINPVAELANVGAFHTTPCIVLTVEGGKACFPTIPATGDENWETRRRQHEDQAALWDKVEWFMPLWVPMGKIFELLASVKNVTRGRALELFRYHTSMFYTLPFEAVCIEQILPQARSLKDIVPLAREAYLGAYSGYWATSVGTLIPAIEGSLTRIVSDLGEKATTTEKIDYAINRAIETAAQLHFDRMWVPPEYRTCEYLFGQDERVFAFETFRRWLKNHFFCNTGEYHGETWLNRHMFAHGTVDSWQQSGNFTRMIVALATLAAIESWYNSSHSVSFFLPEMDDASKLLWQQALLRGQTQMKINLAELEYFRKHGHLVPPLPVDSGVSLRKARLTQDCMDDLVRPLRDAGWSVKVNEAEDTALYMTVDVSNSEKHFRVALLYSCATDNKIYKKLAENCRFILYCGAPYHQDSYAYGLTVDVGPVLGWQPPKADDQF</sequence>
<dbReference type="Proteomes" id="UP001597128">
    <property type="component" value="Unassembled WGS sequence"/>
</dbReference>